<dbReference type="InterPro" id="IPR011109">
    <property type="entry name" value="DNA_bind_recombinase_dom"/>
</dbReference>
<evidence type="ECO:0000259" key="2">
    <source>
        <dbReference type="PROSITE" id="PS51736"/>
    </source>
</evidence>
<accession>A0A1X2EPM5</accession>
<dbReference type="SUPFAM" id="SSF53041">
    <property type="entry name" value="Resolvase-like"/>
    <property type="match status" value="1"/>
</dbReference>
<dbReference type="Gene3D" id="3.90.1750.20">
    <property type="entry name" value="Putative Large Serine Recombinase, Chain B, Domain 2"/>
    <property type="match status" value="1"/>
</dbReference>
<reference evidence="4 5" key="1">
    <citation type="submission" date="2016-01" db="EMBL/GenBank/DDBJ databases">
        <title>The new phylogeny of the genus Mycobacterium.</title>
        <authorList>
            <person name="Tarcisio F."/>
            <person name="Conor M."/>
            <person name="Antonella G."/>
            <person name="Elisabetta G."/>
            <person name="Giulia F.S."/>
            <person name="Sara T."/>
            <person name="Anna F."/>
            <person name="Clotilde B."/>
            <person name="Roberto B."/>
            <person name="Veronica D.S."/>
            <person name="Fabio R."/>
            <person name="Monica P."/>
            <person name="Olivier J."/>
            <person name="Enrico T."/>
            <person name="Nicola S."/>
        </authorList>
    </citation>
    <scope>NUCLEOTIDE SEQUENCE [LARGE SCALE GENOMIC DNA]</scope>
    <source>
        <strain evidence="4 5">DSM 44153</strain>
    </source>
</reference>
<organism evidence="4 5">
    <name type="scientific">Mycolicibacillus trivialis</name>
    <dbReference type="NCBI Taxonomy" id="1798"/>
    <lineage>
        <taxon>Bacteria</taxon>
        <taxon>Bacillati</taxon>
        <taxon>Actinomycetota</taxon>
        <taxon>Actinomycetes</taxon>
        <taxon>Mycobacteriales</taxon>
        <taxon>Mycobacteriaceae</taxon>
        <taxon>Mycolicibacillus</taxon>
    </lineage>
</organism>
<dbReference type="GO" id="GO:0000150">
    <property type="term" value="F:DNA strand exchange activity"/>
    <property type="evidence" value="ECO:0007669"/>
    <property type="project" value="InterPro"/>
</dbReference>
<dbReference type="EMBL" id="LQPZ01000008">
    <property type="protein sequence ID" value="ORX08072.1"/>
    <property type="molecule type" value="Genomic_DNA"/>
</dbReference>
<comment type="caution">
    <text evidence="4">The sequence shown here is derived from an EMBL/GenBank/DDBJ whole genome shotgun (WGS) entry which is preliminary data.</text>
</comment>
<name>A0A1X2EPM5_9MYCO</name>
<evidence type="ECO:0000313" key="5">
    <source>
        <dbReference type="Proteomes" id="UP000193090"/>
    </source>
</evidence>
<dbReference type="PROSITE" id="PS51737">
    <property type="entry name" value="RECOMBINASE_DNA_BIND"/>
    <property type="match status" value="1"/>
</dbReference>
<protein>
    <submittedName>
        <fullName evidence="4">Serine recombinase</fullName>
    </submittedName>
</protein>
<dbReference type="InterPro" id="IPR050639">
    <property type="entry name" value="SSR_resolvase"/>
</dbReference>
<dbReference type="InterPro" id="IPR036162">
    <property type="entry name" value="Resolvase-like_N_sf"/>
</dbReference>
<proteinExistence type="predicted"/>
<dbReference type="SMART" id="SM00857">
    <property type="entry name" value="Resolvase"/>
    <property type="match status" value="1"/>
</dbReference>
<feature type="domain" description="Resolvase/invertase-type recombinase catalytic" evidence="2">
    <location>
        <begin position="4"/>
        <end position="150"/>
    </location>
</feature>
<dbReference type="Pfam" id="PF00239">
    <property type="entry name" value="Resolvase"/>
    <property type="match status" value="1"/>
</dbReference>
<dbReference type="Proteomes" id="UP000193090">
    <property type="component" value="Unassembled WGS sequence"/>
</dbReference>
<dbReference type="Pfam" id="PF07508">
    <property type="entry name" value="Recombinase"/>
    <property type="match status" value="1"/>
</dbReference>
<feature type="domain" description="Recombinase" evidence="3">
    <location>
        <begin position="157"/>
        <end position="260"/>
    </location>
</feature>
<dbReference type="STRING" id="1798.AWC30_03955"/>
<gene>
    <name evidence="4" type="ORF">AWC30_03955</name>
</gene>
<dbReference type="PANTHER" id="PTHR30461">
    <property type="entry name" value="DNA-INVERTASE FROM LAMBDOID PROPHAGE"/>
    <property type="match status" value="1"/>
</dbReference>
<dbReference type="RefSeq" id="WP_085108438.1">
    <property type="nucleotide sequence ID" value="NZ_JACKSN010000105.1"/>
</dbReference>
<evidence type="ECO:0000259" key="3">
    <source>
        <dbReference type="PROSITE" id="PS51737"/>
    </source>
</evidence>
<dbReference type="PROSITE" id="PS51736">
    <property type="entry name" value="RECOMBINASES_3"/>
    <property type="match status" value="1"/>
</dbReference>
<sequence>MMVTAAMYLRISADRAGQKLGVARQRADCEKLCAEKGWTPVEFCDNDVSAASGKPRPAYEKMLAAIRDGSIGAVVAWDLDRLHRRPIELEKFMALADEHRLALATVSGDVDLSNPQGRLIARLKGNVAAHEIEQMRVRMVAAGRQRAERGLPEWKRAFGYFSDTHQPDPVTAPLVKQAYAAILAGSSLNEVARLFNDAGAYGLTGKPWTASTVSLFLRAPRNAALRTYGGEIIGAGTWPPLVDEDTWRAAQAVLTAPGRKPGKKSVRKHLLTGMLTCGKCGHHLSGQWVMQPTGGKPGRPKAGQAKESHPGQVSHEITYACKGCRGNSVRAKHIEPMVYRLIAGTLEAPDAADLLRAEQHDTAEAEALRIEKSTLLARLDEIADERADGLLTGAQARRATDRITDKLAAIERRQHDAERLRVFDGLPLGTPDVAAAVNELSPDRLRAVMDVLMHVVVSPVGKGGKEFKPERVKVEWR</sequence>
<dbReference type="CDD" id="cd00338">
    <property type="entry name" value="Ser_Recombinase"/>
    <property type="match status" value="1"/>
</dbReference>
<evidence type="ECO:0000313" key="4">
    <source>
        <dbReference type="EMBL" id="ORX08072.1"/>
    </source>
</evidence>
<dbReference type="Gene3D" id="3.40.50.1390">
    <property type="entry name" value="Resolvase, N-terminal catalytic domain"/>
    <property type="match status" value="1"/>
</dbReference>
<dbReference type="GO" id="GO:0003677">
    <property type="term" value="F:DNA binding"/>
    <property type="evidence" value="ECO:0007669"/>
    <property type="project" value="InterPro"/>
</dbReference>
<dbReference type="AlphaFoldDB" id="A0A1X2EPM5"/>
<feature type="region of interest" description="Disordered" evidence="1">
    <location>
        <begin position="292"/>
        <end position="311"/>
    </location>
</feature>
<dbReference type="PANTHER" id="PTHR30461:SF23">
    <property type="entry name" value="DNA RECOMBINASE-RELATED"/>
    <property type="match status" value="1"/>
</dbReference>
<dbReference type="OrthoDB" id="4500247at2"/>
<keyword evidence="5" id="KW-1185">Reference proteome</keyword>
<evidence type="ECO:0000256" key="1">
    <source>
        <dbReference type="SAM" id="MobiDB-lite"/>
    </source>
</evidence>
<dbReference type="InterPro" id="IPR006119">
    <property type="entry name" value="Resolv_N"/>
</dbReference>
<dbReference type="InterPro" id="IPR038109">
    <property type="entry name" value="DNA_bind_recomb_sf"/>
</dbReference>